<dbReference type="Pfam" id="PF00249">
    <property type="entry name" value="Myb_DNA-binding"/>
    <property type="match status" value="1"/>
</dbReference>
<evidence type="ECO:0000256" key="6">
    <source>
        <dbReference type="SAM" id="MobiDB-lite"/>
    </source>
</evidence>
<evidence type="ECO:0000256" key="4">
    <source>
        <dbReference type="ARBA" id="ARBA00023163"/>
    </source>
</evidence>
<dbReference type="PANTHER" id="PTHR31003">
    <property type="entry name" value="MYB FAMILY TRANSCRIPTION FACTOR"/>
    <property type="match status" value="1"/>
</dbReference>
<dbReference type="InterPro" id="IPR017930">
    <property type="entry name" value="Myb_dom"/>
</dbReference>
<name>A0A438FYQ3_VITVI</name>
<feature type="region of interest" description="Disordered" evidence="6">
    <location>
        <begin position="79"/>
        <end position="194"/>
    </location>
</feature>
<dbReference type="GO" id="GO:0003677">
    <property type="term" value="F:DNA binding"/>
    <property type="evidence" value="ECO:0007669"/>
    <property type="project" value="UniProtKB-KW"/>
</dbReference>
<dbReference type="GO" id="GO:0003700">
    <property type="term" value="F:DNA-binding transcription factor activity"/>
    <property type="evidence" value="ECO:0007669"/>
    <property type="project" value="InterPro"/>
</dbReference>
<dbReference type="Gene3D" id="1.10.10.60">
    <property type="entry name" value="Homeodomain-like"/>
    <property type="match status" value="1"/>
</dbReference>
<evidence type="ECO:0000256" key="1">
    <source>
        <dbReference type="ARBA" id="ARBA00004123"/>
    </source>
</evidence>
<feature type="region of interest" description="Disordered" evidence="6">
    <location>
        <begin position="314"/>
        <end position="335"/>
    </location>
</feature>
<dbReference type="SUPFAM" id="SSF46689">
    <property type="entry name" value="Homeodomain-like"/>
    <property type="match status" value="1"/>
</dbReference>
<evidence type="ECO:0000313" key="9">
    <source>
        <dbReference type="Proteomes" id="UP000288805"/>
    </source>
</evidence>
<dbReference type="AlphaFoldDB" id="A0A438FYQ3"/>
<accession>A0A438FYQ3</accession>
<dbReference type="InterPro" id="IPR001005">
    <property type="entry name" value="SANT/Myb"/>
</dbReference>
<dbReference type="Pfam" id="PF26575">
    <property type="entry name" value="HHO5_N"/>
    <property type="match status" value="1"/>
</dbReference>
<dbReference type="FunFam" id="1.10.10.60:FF:000002">
    <property type="entry name" value="Myb family transcription factor"/>
    <property type="match status" value="1"/>
</dbReference>
<feature type="compositionally biased region" description="Basic and acidic residues" evidence="6">
    <location>
        <begin position="179"/>
        <end position="188"/>
    </location>
</feature>
<feature type="domain" description="HTH myb-type" evidence="7">
    <location>
        <begin position="188"/>
        <end position="248"/>
    </location>
</feature>
<protein>
    <submittedName>
        <fullName evidence="8">Transcription factor HHO3</fullName>
    </submittedName>
</protein>
<dbReference type="InterPro" id="IPR058673">
    <property type="entry name" value="HHO5-like_N"/>
</dbReference>
<evidence type="ECO:0000256" key="5">
    <source>
        <dbReference type="ARBA" id="ARBA00023242"/>
    </source>
</evidence>
<evidence type="ECO:0000313" key="8">
    <source>
        <dbReference type="EMBL" id="RVW65048.1"/>
    </source>
</evidence>
<dbReference type="InterPro" id="IPR006447">
    <property type="entry name" value="Myb_dom_plants"/>
</dbReference>
<proteinExistence type="predicted"/>
<keyword evidence="5" id="KW-0539">Nucleus</keyword>
<comment type="subcellular location">
    <subcellularLocation>
        <location evidence="1">Nucleus</location>
    </subcellularLocation>
</comment>
<evidence type="ECO:0000256" key="3">
    <source>
        <dbReference type="ARBA" id="ARBA00023125"/>
    </source>
</evidence>
<keyword evidence="4" id="KW-0804">Transcription</keyword>
<feature type="compositionally biased region" description="Low complexity" evidence="6">
    <location>
        <begin position="157"/>
        <end position="178"/>
    </location>
</feature>
<feature type="compositionally biased region" description="Basic and acidic residues" evidence="6">
    <location>
        <begin position="93"/>
        <end position="109"/>
    </location>
</feature>
<dbReference type="Proteomes" id="UP000288805">
    <property type="component" value="Unassembled WGS sequence"/>
</dbReference>
<dbReference type="EMBL" id="QGNW01000693">
    <property type="protein sequence ID" value="RVW65048.1"/>
    <property type="molecule type" value="Genomic_DNA"/>
</dbReference>
<dbReference type="InterPro" id="IPR044787">
    <property type="entry name" value="HHO5-like"/>
</dbReference>
<dbReference type="PANTHER" id="PTHR31003:SF16">
    <property type="entry name" value="TRANSCRIPTION FACTOR HHO2"/>
    <property type="match status" value="1"/>
</dbReference>
<dbReference type="InterPro" id="IPR009057">
    <property type="entry name" value="Homeodomain-like_sf"/>
</dbReference>
<keyword evidence="3" id="KW-0238">DNA-binding</keyword>
<keyword evidence="2" id="KW-0805">Transcription regulation</keyword>
<sequence>MDFSDKMQRCHDYIEALEEERRKIQVFQRELPLCLELRLSHADNRCRGRPRNIFMDNLNVLSRPLAMVPVLEEFIPIKKTSDDEDEQQSHQPNDNKDKNNDKSGKKSDWLRSVQLWNQTPDPPVKEDTPKKIPSMEVKKNGGAFHPFKRDKAVGTNPTSAPSAATSSTAETATGCSSGSRKEEKEGQSQRKARRCWSPELHRRFLHALQQLGGSHVATPKQIRELMKVDGLTNDEVKSHLQKYRLHTRRPNPAIQHNGNPQAPQFVVVGGIWVPPPEYTAVAATTSSGEATGVTTRQWNLCTGGFSATFTPTGVNSKATTDEAQKVTIRRKGQPQ</sequence>
<evidence type="ECO:0000259" key="7">
    <source>
        <dbReference type="PROSITE" id="PS51294"/>
    </source>
</evidence>
<comment type="caution">
    <text evidence="8">The sequence shown here is derived from an EMBL/GenBank/DDBJ whole genome shotgun (WGS) entry which is preliminary data.</text>
</comment>
<reference evidence="8 9" key="1">
    <citation type="journal article" date="2018" name="PLoS Genet.">
        <title>Population sequencing reveals clonal diversity and ancestral inbreeding in the grapevine cultivar Chardonnay.</title>
        <authorList>
            <person name="Roach M.J."/>
            <person name="Johnson D.L."/>
            <person name="Bohlmann J."/>
            <person name="van Vuuren H.J."/>
            <person name="Jones S.J."/>
            <person name="Pretorius I.S."/>
            <person name="Schmidt S.A."/>
            <person name="Borneman A.R."/>
        </authorList>
    </citation>
    <scope>NUCLEOTIDE SEQUENCE [LARGE SCALE GENOMIC DNA]</scope>
    <source>
        <strain evidence="9">cv. Chardonnay</strain>
        <tissue evidence="8">Leaf</tissue>
    </source>
</reference>
<evidence type="ECO:0000256" key="2">
    <source>
        <dbReference type="ARBA" id="ARBA00023015"/>
    </source>
</evidence>
<dbReference type="NCBIfam" id="TIGR01557">
    <property type="entry name" value="myb_SHAQKYF"/>
    <property type="match status" value="1"/>
</dbReference>
<organism evidence="8 9">
    <name type="scientific">Vitis vinifera</name>
    <name type="common">Grape</name>
    <dbReference type="NCBI Taxonomy" id="29760"/>
    <lineage>
        <taxon>Eukaryota</taxon>
        <taxon>Viridiplantae</taxon>
        <taxon>Streptophyta</taxon>
        <taxon>Embryophyta</taxon>
        <taxon>Tracheophyta</taxon>
        <taxon>Spermatophyta</taxon>
        <taxon>Magnoliopsida</taxon>
        <taxon>eudicotyledons</taxon>
        <taxon>Gunneridae</taxon>
        <taxon>Pentapetalae</taxon>
        <taxon>rosids</taxon>
        <taxon>Vitales</taxon>
        <taxon>Vitaceae</taxon>
        <taxon>Viteae</taxon>
        <taxon>Vitis</taxon>
    </lineage>
</organism>
<dbReference type="GO" id="GO:0005634">
    <property type="term" value="C:nucleus"/>
    <property type="evidence" value="ECO:0007669"/>
    <property type="project" value="UniProtKB-SubCell"/>
</dbReference>
<gene>
    <name evidence="8" type="primary">HHO3_0</name>
    <name evidence="8" type="ORF">CK203_034932</name>
</gene>
<dbReference type="PROSITE" id="PS51294">
    <property type="entry name" value="HTH_MYB"/>
    <property type="match status" value="1"/>
</dbReference>